<evidence type="ECO:0000313" key="1">
    <source>
        <dbReference type="EMBL" id="RGC23823.1"/>
    </source>
</evidence>
<proteinExistence type="predicted"/>
<sequence>MNKKEVLEIRKQFTPANCAITRICGCYVDHEKNKRLQTKDAFLSLPEADAFKYFDIFKKTLSGSMGRNMLNMEFPLDAEMPGGTQEFLMKLRASKLEDDMLLEAFYDNIIESYIYEENYYIVLIHAMYDIPGKSSDNLEMFDASDNVYEYLLCSICPVSLSKPGLSYDSQDNRIHDRIRDWIVEMPDKGFLFPAFNDRGTDIHSVLYYTKKSADLQEYMIDTVLGARIPMSADTQKETFQMLIEDTLGEDGDYETVRNIHEALIEMIEEHKEEPEPLALDKTDVKKIFEQSGVPSEKMEEFDKNFDETAGEKTSLLAANIAETRTFNIETPDVIIKVNPERMDLVETRVIDGRQCLVIAADDHIEVNGINVRTMKAGI</sequence>
<protein>
    <submittedName>
        <fullName evidence="1">DUF4317 domain-containing protein</fullName>
    </submittedName>
</protein>
<dbReference type="AlphaFoldDB" id="A0A3E2WE90"/>
<reference evidence="1 2" key="1">
    <citation type="submission" date="2018-08" db="EMBL/GenBank/DDBJ databases">
        <title>A genome reference for cultivated species of the human gut microbiota.</title>
        <authorList>
            <person name="Zou Y."/>
            <person name="Xue W."/>
            <person name="Luo G."/>
        </authorList>
    </citation>
    <scope>NUCLEOTIDE SEQUENCE [LARGE SCALE GENOMIC DNA]</scope>
    <source>
        <strain evidence="1 2">AF19-21</strain>
    </source>
</reference>
<accession>A0A3E2WE90</accession>
<dbReference type="Proteomes" id="UP000261111">
    <property type="component" value="Unassembled WGS sequence"/>
</dbReference>
<dbReference type="EMBL" id="QVIA01000041">
    <property type="protein sequence ID" value="RGC23823.1"/>
    <property type="molecule type" value="Genomic_DNA"/>
</dbReference>
<comment type="caution">
    <text evidence="1">The sequence shown here is derived from an EMBL/GenBank/DDBJ whole genome shotgun (WGS) entry which is preliminary data.</text>
</comment>
<gene>
    <name evidence="1" type="ORF">DWX41_21880</name>
</gene>
<dbReference type="InterPro" id="IPR025466">
    <property type="entry name" value="DUF4317"/>
</dbReference>
<evidence type="ECO:0000313" key="2">
    <source>
        <dbReference type="Proteomes" id="UP000261111"/>
    </source>
</evidence>
<organism evidence="1 2">
    <name type="scientific">Hungatella hathewayi</name>
    <dbReference type="NCBI Taxonomy" id="154046"/>
    <lineage>
        <taxon>Bacteria</taxon>
        <taxon>Bacillati</taxon>
        <taxon>Bacillota</taxon>
        <taxon>Clostridia</taxon>
        <taxon>Lachnospirales</taxon>
        <taxon>Lachnospiraceae</taxon>
        <taxon>Hungatella</taxon>
    </lineage>
</organism>
<name>A0A3E2WE90_9FIRM</name>
<dbReference type="Pfam" id="PF14199">
    <property type="entry name" value="DUF4317"/>
    <property type="match status" value="1"/>
</dbReference>
<dbReference type="RefSeq" id="WP_117441341.1">
    <property type="nucleotide sequence ID" value="NZ_QVIA01000041.1"/>
</dbReference>